<dbReference type="InterPro" id="IPR043128">
    <property type="entry name" value="Rev_trsase/Diguanyl_cyclase"/>
</dbReference>
<gene>
    <name evidence="4" type="ORF">DAETH_26340</name>
</gene>
<dbReference type="PROSITE" id="PS50887">
    <property type="entry name" value="GGDEF"/>
    <property type="match status" value="1"/>
</dbReference>
<evidence type="ECO:0000313" key="5">
    <source>
        <dbReference type="Proteomes" id="UP001064971"/>
    </source>
</evidence>
<organism evidence="4 5">
    <name type="scientific">Deinococcus aetherius</name>
    <dbReference type="NCBI Taxonomy" id="200252"/>
    <lineage>
        <taxon>Bacteria</taxon>
        <taxon>Thermotogati</taxon>
        <taxon>Deinococcota</taxon>
        <taxon>Deinococci</taxon>
        <taxon>Deinococcales</taxon>
        <taxon>Deinococcaceae</taxon>
        <taxon>Deinococcus</taxon>
    </lineage>
</organism>
<feature type="domain" description="HD-GYP" evidence="3">
    <location>
        <begin position="457"/>
        <end position="652"/>
    </location>
</feature>
<keyword evidence="1" id="KW-1133">Transmembrane helix</keyword>
<dbReference type="Gene3D" id="1.10.3210.10">
    <property type="entry name" value="Hypothetical protein af1432"/>
    <property type="match status" value="1"/>
</dbReference>
<dbReference type="CDD" id="cd01949">
    <property type="entry name" value="GGDEF"/>
    <property type="match status" value="1"/>
</dbReference>
<dbReference type="PANTHER" id="PTHR45228:SF8">
    <property type="entry name" value="TWO-COMPONENT RESPONSE REGULATOR-RELATED"/>
    <property type="match status" value="1"/>
</dbReference>
<dbReference type="CDD" id="cd00077">
    <property type="entry name" value="HDc"/>
    <property type="match status" value="1"/>
</dbReference>
<evidence type="ECO:0000259" key="2">
    <source>
        <dbReference type="PROSITE" id="PS50887"/>
    </source>
</evidence>
<feature type="transmembrane region" description="Helical" evidence="1">
    <location>
        <begin position="114"/>
        <end position="131"/>
    </location>
</feature>
<dbReference type="InterPro" id="IPR029016">
    <property type="entry name" value="GAF-like_dom_sf"/>
</dbReference>
<evidence type="ECO:0000259" key="3">
    <source>
        <dbReference type="PROSITE" id="PS51832"/>
    </source>
</evidence>
<evidence type="ECO:0000256" key="1">
    <source>
        <dbReference type="SAM" id="Phobius"/>
    </source>
</evidence>
<feature type="domain" description="GGDEF" evidence="2">
    <location>
        <begin position="169"/>
        <end position="302"/>
    </location>
</feature>
<dbReference type="SUPFAM" id="SSF55781">
    <property type="entry name" value="GAF domain-like"/>
    <property type="match status" value="1"/>
</dbReference>
<dbReference type="Pfam" id="PF13487">
    <property type="entry name" value="HD_5"/>
    <property type="match status" value="1"/>
</dbReference>
<accession>A0ABN6RH29</accession>
<name>A0ABN6RH29_9DEIO</name>
<feature type="transmembrane region" description="Helical" evidence="1">
    <location>
        <begin position="54"/>
        <end position="72"/>
    </location>
</feature>
<dbReference type="InterPro" id="IPR000160">
    <property type="entry name" value="GGDEF_dom"/>
</dbReference>
<dbReference type="InterPro" id="IPR003018">
    <property type="entry name" value="GAF"/>
</dbReference>
<dbReference type="InterPro" id="IPR003607">
    <property type="entry name" value="HD/PDEase_dom"/>
</dbReference>
<dbReference type="Pfam" id="PF13185">
    <property type="entry name" value="GAF_2"/>
    <property type="match status" value="1"/>
</dbReference>
<evidence type="ECO:0000313" key="4">
    <source>
        <dbReference type="EMBL" id="BDP42665.1"/>
    </source>
</evidence>
<dbReference type="NCBIfam" id="TIGR00254">
    <property type="entry name" value="GGDEF"/>
    <property type="match status" value="1"/>
</dbReference>
<dbReference type="SUPFAM" id="SSF55073">
    <property type="entry name" value="Nucleotide cyclase"/>
    <property type="match status" value="1"/>
</dbReference>
<protein>
    <recommendedName>
        <fullName evidence="6">Diguanylate cyclase</fullName>
    </recommendedName>
</protein>
<dbReference type="InterPro" id="IPR052020">
    <property type="entry name" value="Cyclic_di-GMP/3'3'-cGAMP_PDE"/>
</dbReference>
<dbReference type="Gene3D" id="3.30.450.40">
    <property type="match status" value="1"/>
</dbReference>
<proteinExistence type="predicted"/>
<dbReference type="SMART" id="SM00471">
    <property type="entry name" value="HDc"/>
    <property type="match status" value="1"/>
</dbReference>
<keyword evidence="1" id="KW-0812">Transmembrane</keyword>
<dbReference type="SMART" id="SM00065">
    <property type="entry name" value="GAF"/>
    <property type="match status" value="1"/>
</dbReference>
<dbReference type="Pfam" id="PF00990">
    <property type="entry name" value="GGDEF"/>
    <property type="match status" value="1"/>
</dbReference>
<sequence length="652" mass="70375">MTQRSFHPPAAPPNWRGGLALVGVLVALLIFALYEHARLPQTVTPQRWQGVLRLLTLLPLLFISCAAVTFGRDMPPGMPFGVLCTTLALMSWIASGASPLVFGHRVTPEWFETLLIGVVTFGILWQALLGMREGHRSFLATRDAAERDPLTGLLGREGLRRRVGELPPGDALVVMADLNLLRLVNDSRGHGAGDAQIRAVASALRGAFPDSALWCRWGGDEFVAVLPGVSEEAARTMMTRAAGLVPPPTPNMPPLAFGVARGTVGEAFERSLALADQRMYEAKQAQHLRLGDGRDTLALDELSRRIEALATPDEVIRVGLPLVMDLLGFDGIGFIERREGGWCLAHAHLREGVAFDVPAPGLPLPEEGLIGRAAREERGVWSTAYEEEPDAVPFWVDSGIRSGGVVPVRCDGRAVGMLILLKVGTWRAVTPQVCRVMETAALRLGHALELRQAVAKVQATLEHGLLALGVALEARDLETHGHTERVVRLALRLGRALGLSCPDLEALRQGACLHDLGKLAIPDRILRKPGGLDADEWAVMQTHAAVGAGIAARIPNLEPGVLEVIRHHHERWDGAGYPGGLAGEAIPLLARVFAVCDVYDALTSERPYKEAWTPGRARAELQAQAGRQFDPGVVTAFLRVLRGEAEVAVVRS</sequence>
<dbReference type="RefSeq" id="WP_264775350.1">
    <property type="nucleotide sequence ID" value="NZ_AP026560.1"/>
</dbReference>
<dbReference type="PANTHER" id="PTHR45228">
    <property type="entry name" value="CYCLIC DI-GMP PHOSPHODIESTERASE TM_0186-RELATED"/>
    <property type="match status" value="1"/>
</dbReference>
<dbReference type="InterPro" id="IPR037522">
    <property type="entry name" value="HD_GYP_dom"/>
</dbReference>
<dbReference type="NCBIfam" id="TIGR00277">
    <property type="entry name" value="HDIG"/>
    <property type="match status" value="1"/>
</dbReference>
<reference evidence="4" key="1">
    <citation type="submission" date="2022-07" db="EMBL/GenBank/DDBJ databases">
        <title>Complete Genome Sequence of the Radioresistant Bacterium Deinococcus aetherius ST0316, Isolated from the Air Dust collected in Lower Stratosphere above Japan.</title>
        <authorList>
            <person name="Satoh K."/>
            <person name="Hagiwara K."/>
            <person name="Katsumata K."/>
            <person name="Kubo A."/>
            <person name="Yokobori S."/>
            <person name="Yamagishi A."/>
            <person name="Oono Y."/>
            <person name="Narumi I."/>
        </authorList>
    </citation>
    <scope>NUCLEOTIDE SEQUENCE</scope>
    <source>
        <strain evidence="4">ST0316</strain>
    </source>
</reference>
<dbReference type="Gene3D" id="3.30.70.270">
    <property type="match status" value="1"/>
</dbReference>
<feature type="transmembrane region" description="Helical" evidence="1">
    <location>
        <begin position="15"/>
        <end position="34"/>
    </location>
</feature>
<dbReference type="InterPro" id="IPR029787">
    <property type="entry name" value="Nucleotide_cyclase"/>
</dbReference>
<keyword evidence="1" id="KW-0472">Membrane</keyword>
<dbReference type="EMBL" id="AP026560">
    <property type="protein sequence ID" value="BDP42665.1"/>
    <property type="molecule type" value="Genomic_DNA"/>
</dbReference>
<keyword evidence="5" id="KW-1185">Reference proteome</keyword>
<dbReference type="InterPro" id="IPR006675">
    <property type="entry name" value="HDIG_dom"/>
</dbReference>
<dbReference type="PROSITE" id="PS51832">
    <property type="entry name" value="HD_GYP"/>
    <property type="match status" value="1"/>
</dbReference>
<evidence type="ECO:0008006" key="6">
    <source>
        <dbReference type="Google" id="ProtNLM"/>
    </source>
</evidence>
<dbReference type="SUPFAM" id="SSF109604">
    <property type="entry name" value="HD-domain/PDEase-like"/>
    <property type="match status" value="1"/>
</dbReference>
<dbReference type="SMART" id="SM00267">
    <property type="entry name" value="GGDEF"/>
    <property type="match status" value="1"/>
</dbReference>
<feature type="transmembrane region" description="Helical" evidence="1">
    <location>
        <begin position="78"/>
        <end position="102"/>
    </location>
</feature>
<dbReference type="Proteomes" id="UP001064971">
    <property type="component" value="Chromosome"/>
</dbReference>